<feature type="domain" description="F-box" evidence="1">
    <location>
        <begin position="55"/>
        <end position="118"/>
    </location>
</feature>
<dbReference type="SUPFAM" id="SSF52047">
    <property type="entry name" value="RNI-like"/>
    <property type="match status" value="1"/>
</dbReference>
<dbReference type="InterPro" id="IPR032675">
    <property type="entry name" value="LRR_dom_sf"/>
</dbReference>
<dbReference type="STRING" id="1314674.A0A0D7BSQ9"/>
<keyword evidence="3" id="KW-1185">Reference proteome</keyword>
<sequence>MSASSQLSTKALLEKLTTKLTKKNLTDVDQLDNLESKLQKLIAVVRGKRNLLAPINRLPPEVIVDIFAWSQQPLSSFMPVPPAGGTEYAPIDWMRFLHVCRHWRGIAATGRRLWRAIDNAYSPDKYLKRSGELPITVFFGIRKGLASSSEMRLLTPHIDRIEELHLGFPRTLDAGAIPEIYASLSPPARRLRSLSIETRGPLEGDTFVPGLFSEEMPHLRQLSLEFYTDWPRTYFRNLTHLCLHHQPIESVSRASTNEFLDMLEGSPRLEELILVQAGPTRHPEQDIPSPAFGRCVHLPYLRRFSWGEPEDMVHVRRLLSFIVLPETTELYFWGSAHANGADLANFLPADLSHLPCMLDKTEWRVRCANHPSGLYLLAFVGDTLYTLDVAWESYIVNMHKAYAPILCTVERFFVLDNINIAPELWKDVFTALPALIELSIQPPQQWGSSINVLSALYPDDAHEGTLRLGLKHMFGVSTAMCPRLRALYIEADPGFQGFDISSFAKARLRRGSALQYVEIRHLRKEDTVQDIILPSGDVNGAWFTTISPATGKQERLEVEDMHALEKSVKKVKYLHDQKATSFEPPTWPTAGFTWTTMPFRYQD</sequence>
<proteinExistence type="predicted"/>
<dbReference type="Gene3D" id="1.20.1280.50">
    <property type="match status" value="1"/>
</dbReference>
<reference evidence="2 3" key="1">
    <citation type="journal article" date="2015" name="Fungal Genet. Biol.">
        <title>Evolution of novel wood decay mechanisms in Agaricales revealed by the genome sequences of Fistulina hepatica and Cylindrobasidium torrendii.</title>
        <authorList>
            <person name="Floudas D."/>
            <person name="Held B.W."/>
            <person name="Riley R."/>
            <person name="Nagy L.G."/>
            <person name="Koehler G."/>
            <person name="Ransdell A.S."/>
            <person name="Younus H."/>
            <person name="Chow J."/>
            <person name="Chiniquy J."/>
            <person name="Lipzen A."/>
            <person name="Tritt A."/>
            <person name="Sun H."/>
            <person name="Haridas S."/>
            <person name="LaButti K."/>
            <person name="Ohm R.A."/>
            <person name="Kues U."/>
            <person name="Blanchette R.A."/>
            <person name="Grigoriev I.V."/>
            <person name="Minto R.E."/>
            <person name="Hibbett D.S."/>
        </authorList>
    </citation>
    <scope>NUCLEOTIDE SEQUENCE [LARGE SCALE GENOMIC DNA]</scope>
    <source>
        <strain evidence="2 3">FP15055 ss-10</strain>
    </source>
</reference>
<dbReference type="OrthoDB" id="3053652at2759"/>
<gene>
    <name evidence="2" type="ORF">CYLTODRAFT_440013</name>
</gene>
<dbReference type="Gene3D" id="3.80.10.10">
    <property type="entry name" value="Ribonuclease Inhibitor"/>
    <property type="match status" value="1"/>
</dbReference>
<dbReference type="EMBL" id="KN880437">
    <property type="protein sequence ID" value="KIY73184.1"/>
    <property type="molecule type" value="Genomic_DNA"/>
</dbReference>
<dbReference type="AlphaFoldDB" id="A0A0D7BSQ9"/>
<accession>A0A0D7BSQ9</accession>
<evidence type="ECO:0000259" key="1">
    <source>
        <dbReference type="Pfam" id="PF12937"/>
    </source>
</evidence>
<dbReference type="Pfam" id="PF12937">
    <property type="entry name" value="F-box-like"/>
    <property type="match status" value="1"/>
</dbReference>
<protein>
    <recommendedName>
        <fullName evidence="1">F-box domain-containing protein</fullName>
    </recommendedName>
</protein>
<evidence type="ECO:0000313" key="3">
    <source>
        <dbReference type="Proteomes" id="UP000054007"/>
    </source>
</evidence>
<dbReference type="InterPro" id="IPR001810">
    <property type="entry name" value="F-box_dom"/>
</dbReference>
<evidence type="ECO:0000313" key="2">
    <source>
        <dbReference type="EMBL" id="KIY73184.1"/>
    </source>
</evidence>
<dbReference type="Proteomes" id="UP000054007">
    <property type="component" value="Unassembled WGS sequence"/>
</dbReference>
<name>A0A0D7BSQ9_9AGAR</name>
<organism evidence="2 3">
    <name type="scientific">Cylindrobasidium torrendii FP15055 ss-10</name>
    <dbReference type="NCBI Taxonomy" id="1314674"/>
    <lineage>
        <taxon>Eukaryota</taxon>
        <taxon>Fungi</taxon>
        <taxon>Dikarya</taxon>
        <taxon>Basidiomycota</taxon>
        <taxon>Agaricomycotina</taxon>
        <taxon>Agaricomycetes</taxon>
        <taxon>Agaricomycetidae</taxon>
        <taxon>Agaricales</taxon>
        <taxon>Marasmiineae</taxon>
        <taxon>Physalacriaceae</taxon>
        <taxon>Cylindrobasidium</taxon>
    </lineage>
</organism>